<evidence type="ECO:0000256" key="1">
    <source>
        <dbReference type="SAM" id="Phobius"/>
    </source>
</evidence>
<keyword evidence="1" id="KW-0812">Transmembrane</keyword>
<gene>
    <name evidence="3" type="ORF">C2E20_8828</name>
    <name evidence="2" type="ORF">C2E20_9253</name>
</gene>
<dbReference type="STRING" id="554055.A0A2P6V076"/>
<dbReference type="AlphaFoldDB" id="A0A2P6V076"/>
<keyword evidence="1" id="KW-0472">Membrane</keyword>
<keyword evidence="1" id="KW-1133">Transmembrane helix</keyword>
<reference evidence="3" key="2">
    <citation type="submission" date="2018-02" db="EMBL/GenBank/DDBJ databases">
        <authorList>
            <person name="Cohen D.B."/>
            <person name="Kent A.D."/>
        </authorList>
    </citation>
    <scope>NUCLEOTIDE SEQUENCE</scope>
    <source>
        <strain evidence="3">SAG 241.80</strain>
    </source>
</reference>
<proteinExistence type="predicted"/>
<accession>A0A2P6V076</accession>
<keyword evidence="4" id="KW-1185">Reference proteome</keyword>
<evidence type="ECO:0000313" key="3">
    <source>
        <dbReference type="EMBL" id="PSC67490.1"/>
    </source>
</evidence>
<evidence type="ECO:0000313" key="2">
    <source>
        <dbReference type="EMBL" id="PSC67072.1"/>
    </source>
</evidence>
<sequence>MVGQKGAAERPVGGCLKGAALEALSESNKAALVAKLHSAGVRDTPARRPRPEAEAAALARDVINHHLVRQALPYLLIDGTNLTGTSWVVLADADRSSVAVLALKHVPPTTGATAVAGKLQAARALAAQRAEECSAAMAAALGGPPRFLSVGVCSNVGGLEWCTPPPSPLRRALSPLQPASMQGAAGSGSAVGRLRSALQRVLRWAAAAVGVAVLAAVVAAQK</sequence>
<reference evidence="3 4" key="1">
    <citation type="journal article" date="2018" name="Plant J.">
        <title>Genome sequences of Chlorella sorokiniana UTEX 1602 and Micractinium conductrix SAG 241.80: implications to maltose excretion by a green alga.</title>
        <authorList>
            <person name="Arriola M.B."/>
            <person name="Velmurugan N."/>
            <person name="Zhang Y."/>
            <person name="Plunkett M.H."/>
            <person name="Hondzo H."/>
            <person name="Barney B.M."/>
        </authorList>
    </citation>
    <scope>NUCLEOTIDE SEQUENCE [LARGE SCALE GENOMIC DNA]</scope>
    <source>
        <strain evidence="3 4">SAG 241.80</strain>
    </source>
</reference>
<dbReference type="EMBL" id="LHPF02000057">
    <property type="protein sequence ID" value="PSC67490.1"/>
    <property type="molecule type" value="Genomic_DNA"/>
</dbReference>
<organism evidence="3 4">
    <name type="scientific">Micractinium conductrix</name>
    <dbReference type="NCBI Taxonomy" id="554055"/>
    <lineage>
        <taxon>Eukaryota</taxon>
        <taxon>Viridiplantae</taxon>
        <taxon>Chlorophyta</taxon>
        <taxon>core chlorophytes</taxon>
        <taxon>Trebouxiophyceae</taxon>
        <taxon>Chlorellales</taxon>
        <taxon>Chlorellaceae</taxon>
        <taxon>Chlorella clade</taxon>
        <taxon>Micractinium</taxon>
    </lineage>
</organism>
<feature type="transmembrane region" description="Helical" evidence="1">
    <location>
        <begin position="201"/>
        <end position="220"/>
    </location>
</feature>
<dbReference type="Proteomes" id="UP000239649">
    <property type="component" value="Unassembled WGS sequence"/>
</dbReference>
<protein>
    <submittedName>
        <fullName evidence="3">Patatin</fullName>
    </submittedName>
</protein>
<comment type="caution">
    <text evidence="3">The sequence shown here is derived from an EMBL/GenBank/DDBJ whole genome shotgun (WGS) entry which is preliminary data.</text>
</comment>
<name>A0A2P6V076_9CHLO</name>
<dbReference type="EMBL" id="LHPF02000143">
    <property type="protein sequence ID" value="PSC67072.1"/>
    <property type="molecule type" value="Genomic_DNA"/>
</dbReference>
<evidence type="ECO:0000313" key="4">
    <source>
        <dbReference type="Proteomes" id="UP000239649"/>
    </source>
</evidence>